<evidence type="ECO:0000313" key="6">
    <source>
        <dbReference type="EMBL" id="QIB68675.1"/>
    </source>
</evidence>
<keyword evidence="3 6" id="KW-0378">Hydrolase</keyword>
<dbReference type="InterPro" id="IPR036866">
    <property type="entry name" value="RibonucZ/Hydroxyglut_hydro"/>
</dbReference>
<dbReference type="AlphaFoldDB" id="A0A858BUC3"/>
<feature type="domain" description="Metallo-beta-lactamase" evidence="5">
    <location>
        <begin position="46"/>
        <end position="229"/>
    </location>
</feature>
<gene>
    <name evidence="6" type="ORF">Ami103574_04770</name>
</gene>
<evidence type="ECO:0000256" key="3">
    <source>
        <dbReference type="ARBA" id="ARBA00022801"/>
    </source>
</evidence>
<keyword evidence="4" id="KW-0862">Zinc</keyword>
<dbReference type="EMBL" id="CP048649">
    <property type="protein sequence ID" value="QIB68675.1"/>
    <property type="molecule type" value="Genomic_DNA"/>
</dbReference>
<dbReference type="GO" id="GO:0016787">
    <property type="term" value="F:hydrolase activity"/>
    <property type="evidence" value="ECO:0007669"/>
    <property type="project" value="UniProtKB-KW"/>
</dbReference>
<dbReference type="InterPro" id="IPR051453">
    <property type="entry name" value="MBL_Glyoxalase_II"/>
</dbReference>
<comment type="cofactor">
    <cofactor evidence="1">
        <name>Zn(2+)</name>
        <dbReference type="ChEBI" id="CHEBI:29105"/>
    </cofactor>
</comment>
<keyword evidence="2" id="KW-0479">Metal-binding</keyword>
<evidence type="ECO:0000256" key="4">
    <source>
        <dbReference type="ARBA" id="ARBA00022833"/>
    </source>
</evidence>
<evidence type="ECO:0000259" key="5">
    <source>
        <dbReference type="SMART" id="SM00849"/>
    </source>
</evidence>
<organism evidence="6 7">
    <name type="scientific">Aminipila butyrica</name>
    <dbReference type="NCBI Taxonomy" id="433296"/>
    <lineage>
        <taxon>Bacteria</taxon>
        <taxon>Bacillati</taxon>
        <taxon>Bacillota</taxon>
        <taxon>Clostridia</taxon>
        <taxon>Peptostreptococcales</taxon>
        <taxon>Anaerovoracaceae</taxon>
        <taxon>Aminipila</taxon>
    </lineage>
</organism>
<reference evidence="6 7" key="1">
    <citation type="submission" date="2020-02" db="EMBL/GenBank/DDBJ databases">
        <authorList>
            <person name="Kim Y.B."/>
            <person name="Roh S.W."/>
        </authorList>
    </citation>
    <scope>NUCLEOTIDE SEQUENCE [LARGE SCALE GENOMIC DNA]</scope>
    <source>
        <strain evidence="6 7">DSM 103574</strain>
    </source>
</reference>
<dbReference type="RefSeq" id="WP_163065538.1">
    <property type="nucleotide sequence ID" value="NZ_CP048649.1"/>
</dbReference>
<dbReference type="SMART" id="SM00849">
    <property type="entry name" value="Lactamase_B"/>
    <property type="match status" value="1"/>
</dbReference>
<evidence type="ECO:0000256" key="2">
    <source>
        <dbReference type="ARBA" id="ARBA00022723"/>
    </source>
</evidence>
<evidence type="ECO:0000313" key="7">
    <source>
        <dbReference type="Proteomes" id="UP000466848"/>
    </source>
</evidence>
<dbReference type="Pfam" id="PF00753">
    <property type="entry name" value="Lactamase_B"/>
    <property type="match status" value="1"/>
</dbReference>
<dbReference type="Gene3D" id="3.60.15.10">
    <property type="entry name" value="Ribonuclease Z/Hydroxyacylglutathione hydrolase-like"/>
    <property type="match status" value="1"/>
</dbReference>
<proteinExistence type="predicted"/>
<dbReference type="Proteomes" id="UP000466848">
    <property type="component" value="Chromosome"/>
</dbReference>
<dbReference type="InterPro" id="IPR001279">
    <property type="entry name" value="Metallo-B-lactamas"/>
</dbReference>
<name>A0A858BUC3_9FIRM</name>
<evidence type="ECO:0000256" key="1">
    <source>
        <dbReference type="ARBA" id="ARBA00001947"/>
    </source>
</evidence>
<keyword evidence="7" id="KW-1185">Reference proteome</keyword>
<dbReference type="PANTHER" id="PTHR46233">
    <property type="entry name" value="HYDROXYACYLGLUTATHIONE HYDROLASE GLOC"/>
    <property type="match status" value="1"/>
</dbReference>
<dbReference type="GO" id="GO:0046872">
    <property type="term" value="F:metal ion binding"/>
    <property type="evidence" value="ECO:0007669"/>
    <property type="project" value="UniProtKB-KW"/>
</dbReference>
<dbReference type="PANTHER" id="PTHR46233:SF3">
    <property type="entry name" value="HYDROXYACYLGLUTATHIONE HYDROLASE GLOC"/>
    <property type="match status" value="1"/>
</dbReference>
<sequence>MNEINNVTRRLDSPVLTKQTIIDMEDMPLFTHALIFDDLLIVTQKETNCFVLKSSKGLIVIDAIWPSVKTYEAIIGAIKEVGWNPDSLYKLILTHGHVDHTGCGKWLVNNHNVKTYMSRIDDIYWREHPTKPDRPETWKNYNIDVYLNDKDIILCGNKKIFVYSTPGHTPGCLSFIFPVKDNDIHHMAALFGGATPPRTKPDIQTYLHSLDYFMKEADEKNVDVALSNHTAIDNGLLRIAYSKVRYSYMPNIYIVGYEGFEKYSQVFKTLSNNMLGDL</sequence>
<accession>A0A858BUC3</accession>
<dbReference type="SUPFAM" id="SSF56281">
    <property type="entry name" value="Metallo-hydrolase/oxidoreductase"/>
    <property type="match status" value="1"/>
</dbReference>
<dbReference type="KEGG" id="abut:Ami103574_04770"/>
<protein>
    <submittedName>
        <fullName evidence="6">MBL fold metallo-hydrolase</fullName>
    </submittedName>
</protein>